<accession>A0A401RIP5</accession>
<feature type="region of interest" description="Disordered" evidence="1">
    <location>
        <begin position="195"/>
        <end position="214"/>
    </location>
</feature>
<dbReference type="EMBL" id="BEZZ01001366">
    <property type="protein sequence ID" value="GCC17994.1"/>
    <property type="molecule type" value="Genomic_DNA"/>
</dbReference>
<protein>
    <submittedName>
        <fullName evidence="2">Uncharacterized protein</fullName>
    </submittedName>
</protein>
<dbReference type="Proteomes" id="UP000287033">
    <property type="component" value="Unassembled WGS sequence"/>
</dbReference>
<gene>
    <name evidence="2" type="ORF">chiPu_0017761</name>
</gene>
<name>A0A401RIP5_CHIPU</name>
<reference evidence="2 3" key="1">
    <citation type="journal article" date="2018" name="Nat. Ecol. Evol.">
        <title>Shark genomes provide insights into elasmobranch evolution and the origin of vertebrates.</title>
        <authorList>
            <person name="Hara Y"/>
            <person name="Yamaguchi K"/>
            <person name="Onimaru K"/>
            <person name="Kadota M"/>
            <person name="Koyanagi M"/>
            <person name="Keeley SD"/>
            <person name="Tatsumi K"/>
            <person name="Tanaka K"/>
            <person name="Motone F"/>
            <person name="Kageyama Y"/>
            <person name="Nozu R"/>
            <person name="Adachi N"/>
            <person name="Nishimura O"/>
            <person name="Nakagawa R"/>
            <person name="Tanegashima C"/>
            <person name="Kiyatake I"/>
            <person name="Matsumoto R"/>
            <person name="Murakumo K"/>
            <person name="Nishida K"/>
            <person name="Terakita A"/>
            <person name="Kuratani S"/>
            <person name="Sato K"/>
            <person name="Hyodo S Kuraku.S."/>
        </authorList>
    </citation>
    <scope>NUCLEOTIDE SEQUENCE [LARGE SCALE GENOMIC DNA]</scope>
</reference>
<evidence type="ECO:0000256" key="1">
    <source>
        <dbReference type="SAM" id="MobiDB-lite"/>
    </source>
</evidence>
<sequence>MPQSIQSRVCFRSVPAGAVDLNGIRTQTERERERERALTRVLPPPLAFWLTCAQEDPSGQQEGLQTAAPEWEHGGLQLPILSVSAHSPASGTSALDSPRDRASHPGHISKWSRLPVPLCRRMELLPPRALGGGLGGRVGAKAEGESSAVDSLSVHLFHVLNPRHSVTANLAPCLQNRETKLEQTQSLTILSPAEMKTKVSHSPTPSLPSTFNNI</sequence>
<organism evidence="2 3">
    <name type="scientific">Chiloscyllium punctatum</name>
    <name type="common">Brownbanded bambooshark</name>
    <name type="synonym">Hemiscyllium punctatum</name>
    <dbReference type="NCBI Taxonomy" id="137246"/>
    <lineage>
        <taxon>Eukaryota</taxon>
        <taxon>Metazoa</taxon>
        <taxon>Chordata</taxon>
        <taxon>Craniata</taxon>
        <taxon>Vertebrata</taxon>
        <taxon>Chondrichthyes</taxon>
        <taxon>Elasmobranchii</taxon>
        <taxon>Galeomorphii</taxon>
        <taxon>Galeoidea</taxon>
        <taxon>Orectolobiformes</taxon>
        <taxon>Hemiscylliidae</taxon>
        <taxon>Chiloscyllium</taxon>
    </lineage>
</organism>
<feature type="region of interest" description="Disordered" evidence="1">
    <location>
        <begin position="87"/>
        <end position="108"/>
    </location>
</feature>
<comment type="caution">
    <text evidence="2">The sequence shown here is derived from an EMBL/GenBank/DDBJ whole genome shotgun (WGS) entry which is preliminary data.</text>
</comment>
<feature type="compositionally biased region" description="Polar residues" evidence="1">
    <location>
        <begin position="200"/>
        <end position="214"/>
    </location>
</feature>
<proteinExistence type="predicted"/>
<dbReference type="AlphaFoldDB" id="A0A401RIP5"/>
<evidence type="ECO:0000313" key="2">
    <source>
        <dbReference type="EMBL" id="GCC17994.1"/>
    </source>
</evidence>
<evidence type="ECO:0000313" key="3">
    <source>
        <dbReference type="Proteomes" id="UP000287033"/>
    </source>
</evidence>
<keyword evidence="3" id="KW-1185">Reference proteome</keyword>